<evidence type="ECO:0000256" key="15">
    <source>
        <dbReference type="PROSITE-ProRule" id="PRU00560"/>
    </source>
</evidence>
<dbReference type="GO" id="GO:0003677">
    <property type="term" value="F:DNA binding"/>
    <property type="evidence" value="ECO:0007669"/>
    <property type="project" value="UniProtKB-KW"/>
</dbReference>
<dbReference type="PROSITE" id="PS51217">
    <property type="entry name" value="UVRD_HELICASE_CTER"/>
    <property type="match status" value="1"/>
</dbReference>
<dbReference type="GO" id="GO:0005829">
    <property type="term" value="C:cytosol"/>
    <property type="evidence" value="ECO:0007669"/>
    <property type="project" value="TreeGrafter"/>
</dbReference>
<dbReference type="InterPro" id="IPR027417">
    <property type="entry name" value="P-loop_NTPase"/>
</dbReference>
<dbReference type="InterPro" id="IPR000212">
    <property type="entry name" value="DNA_helicase_UvrD/REP"/>
</dbReference>
<dbReference type="EMBL" id="CP060436">
    <property type="protein sequence ID" value="QPM91492.1"/>
    <property type="molecule type" value="Genomic_DNA"/>
</dbReference>
<keyword evidence="5 15" id="KW-0347">Helicase</keyword>
<dbReference type="RefSeq" id="WP_119841185.1">
    <property type="nucleotide sequence ID" value="NZ_CP060436.1"/>
</dbReference>
<dbReference type="PANTHER" id="PTHR11070:SF2">
    <property type="entry name" value="ATP-DEPENDENT DNA HELICASE SRS2"/>
    <property type="match status" value="1"/>
</dbReference>
<dbReference type="InterPro" id="IPR014016">
    <property type="entry name" value="UvrD-like_ATP-bd"/>
</dbReference>
<evidence type="ECO:0000256" key="6">
    <source>
        <dbReference type="ARBA" id="ARBA00022839"/>
    </source>
</evidence>
<comment type="catalytic activity">
    <reaction evidence="14">
        <text>ATP + H2O = ADP + phosphate + H(+)</text>
        <dbReference type="Rhea" id="RHEA:13065"/>
        <dbReference type="ChEBI" id="CHEBI:15377"/>
        <dbReference type="ChEBI" id="CHEBI:15378"/>
        <dbReference type="ChEBI" id="CHEBI:30616"/>
        <dbReference type="ChEBI" id="CHEBI:43474"/>
        <dbReference type="ChEBI" id="CHEBI:456216"/>
        <dbReference type="EC" id="5.6.2.4"/>
    </reaction>
</comment>
<organism evidence="16 17">
    <name type="scientific">Pseudooceanicola algae</name>
    <dbReference type="NCBI Taxonomy" id="1537215"/>
    <lineage>
        <taxon>Bacteria</taxon>
        <taxon>Pseudomonadati</taxon>
        <taxon>Pseudomonadota</taxon>
        <taxon>Alphaproteobacteria</taxon>
        <taxon>Rhodobacterales</taxon>
        <taxon>Paracoccaceae</taxon>
        <taxon>Pseudooceanicola</taxon>
    </lineage>
</organism>
<dbReference type="EC" id="5.6.2.4" evidence="12"/>
<comment type="catalytic activity">
    <reaction evidence="11">
        <text>Couples ATP hydrolysis with the unwinding of duplex DNA by translocating in the 3'-5' direction.</text>
        <dbReference type="EC" id="5.6.2.4"/>
    </reaction>
</comment>
<dbReference type="Proteomes" id="UP000283786">
    <property type="component" value="Chromosome"/>
</dbReference>
<dbReference type="GO" id="GO:0033202">
    <property type="term" value="C:DNA helicase complex"/>
    <property type="evidence" value="ECO:0007669"/>
    <property type="project" value="TreeGrafter"/>
</dbReference>
<evidence type="ECO:0000256" key="14">
    <source>
        <dbReference type="ARBA" id="ARBA00048988"/>
    </source>
</evidence>
<dbReference type="GO" id="GO:0005524">
    <property type="term" value="F:ATP binding"/>
    <property type="evidence" value="ECO:0007669"/>
    <property type="project" value="UniProtKB-UniRule"/>
</dbReference>
<dbReference type="Pfam" id="PF12705">
    <property type="entry name" value="PDDEXK_1"/>
    <property type="match status" value="1"/>
</dbReference>
<dbReference type="InterPro" id="IPR011604">
    <property type="entry name" value="PDDEXK-like_dom_sf"/>
</dbReference>
<evidence type="ECO:0000256" key="3">
    <source>
        <dbReference type="ARBA" id="ARBA00022763"/>
    </source>
</evidence>
<gene>
    <name evidence="16" type="primary">addA</name>
    <name evidence="16" type="ORF">PSAL_027450</name>
</gene>
<proteinExistence type="predicted"/>
<dbReference type="PROSITE" id="PS51198">
    <property type="entry name" value="UVRD_HELICASE_ATP_BIND"/>
    <property type="match status" value="1"/>
</dbReference>
<dbReference type="GO" id="GO:0000725">
    <property type="term" value="P:recombinational repair"/>
    <property type="evidence" value="ECO:0007669"/>
    <property type="project" value="TreeGrafter"/>
</dbReference>
<dbReference type="Pfam" id="PF00580">
    <property type="entry name" value="UvrD-helicase"/>
    <property type="match status" value="1"/>
</dbReference>
<dbReference type="InterPro" id="IPR038726">
    <property type="entry name" value="PDDEXK_AddAB-type"/>
</dbReference>
<evidence type="ECO:0000256" key="2">
    <source>
        <dbReference type="ARBA" id="ARBA00022741"/>
    </source>
</evidence>
<evidence type="ECO:0000256" key="1">
    <source>
        <dbReference type="ARBA" id="ARBA00022722"/>
    </source>
</evidence>
<evidence type="ECO:0000256" key="11">
    <source>
        <dbReference type="ARBA" id="ARBA00034617"/>
    </source>
</evidence>
<keyword evidence="1" id="KW-0540">Nuclease</keyword>
<dbReference type="NCBIfam" id="TIGR02784">
    <property type="entry name" value="addA_alphas"/>
    <property type="match status" value="1"/>
</dbReference>
<dbReference type="InterPro" id="IPR014017">
    <property type="entry name" value="DNA_helicase_UvrD-like_C"/>
</dbReference>
<evidence type="ECO:0000313" key="17">
    <source>
        <dbReference type="Proteomes" id="UP000283786"/>
    </source>
</evidence>
<keyword evidence="9" id="KW-0234">DNA repair</keyword>
<evidence type="ECO:0000256" key="13">
    <source>
        <dbReference type="ARBA" id="ARBA00034923"/>
    </source>
</evidence>
<sequence>MNDVTETPRDPASARQILAARPDASTWLSANAGSGKTRVLTDRVARLLLDGVSPQNILCLTYTKAAASEMQNRLFRRLGEWAMLGDADLRNALARLGVETQIDANRLARARTLFASAIETPGGLKIQTIHSFCAALLRRFPLEAGVSPQFQEIDDRNALILRDSVVEGIANGPQADVLTRAALALRDESFRDLTAEIAKHRDLFAAPLDRDALDAALGLTAGETDDGLLDLAFTPADLDLLPRLIEALRSGTTKGDQTALESLSQITERSLDALPVLEDRFLVGAAAKQPFSPSSRFPGKAVKDAFPHLMPELQDWQARVSEARETRLALAARRKAEVLHDFARAFLPGYDAAKEARGWLDFDDLILRTRDLLTDSAVSQWVLWRLDGGIDHILVDEAQDTSPVQWQVVAALAREFTAGAGARDEVQRTIFVVGDKKQSIYSFQGADPSEFDRMRREFGGQLEPTGQPLQVLELEYSFRSAEAILGLVDRVFDGRDEAGFTTDQRHRAFKQAMPGRVDLWPLVDKTSGREERAWFDPVDKLAETNHNVFLAQMIAGQIREMLDKPHVIAEEVGHTGTYVARSVRAGDILILVRRRSALFNELIRACKQADLPIAGADRLKVAAELAVRDIGALLNFLALPEDDLSLAATLKSPLFGWDEQALYDLAHKRPARMTLWQAMEERPHDYPQTLAILWDLLGLADFLRPFDLVERILTRHDGRRKLLGRLGDEAEDGIDALLDQALVYEQTEVPSLTGFLVWMDAGALEIKRQLDSAGDQIRVMTVHGSKGLEAPVVILPETLISAPKFDDKVVPAGDLPLWSMAKDDAPAAYRALREAKVEKLLQEMDRLLYVAMTRAEKWLIVAGAGTLGKEGKDWYARIGAAMEEMGAEIFPLPGGDGLRLETGDWTNLEFQEDPPRVVTPVELPDWATTHAPAPEVDAPTLSPSDLGGAKALPGEAGLDEEAAKRRGRQVHLLLEHLPVIPREAQPEAAARLLSGGADAAEGDELLLLLAEARAVLSKDSTGPLFTTDALAEVSITASLPELGGARIHGTIDRLIITPDHVLAVDFKTNAVVPDHPDAVPGGLLQQMGAYRAALAQIYPDLPIRTALLWTRNATLMHLPDDLVMAALQEARPS</sequence>
<reference evidence="16 17" key="1">
    <citation type="submission" date="2020-08" db="EMBL/GenBank/DDBJ databases">
        <title>Genome sequence of Rhodobacteraceae bacterium Lw-13e.</title>
        <authorList>
            <person name="Poehlein A."/>
            <person name="Wolter L."/>
            <person name="Daniel R."/>
            <person name="Brinkhoff T."/>
        </authorList>
    </citation>
    <scope>NUCLEOTIDE SEQUENCE [LARGE SCALE GENOMIC DNA]</scope>
    <source>
        <strain evidence="16 17">Lw-13e</strain>
    </source>
</reference>
<dbReference type="OrthoDB" id="9810135at2"/>
<protein>
    <recommendedName>
        <fullName evidence="12">DNA 3'-5' helicase</fullName>
        <ecNumber evidence="12">5.6.2.4</ecNumber>
    </recommendedName>
    <alternativeName>
        <fullName evidence="13">DNA 3'-5' helicase II</fullName>
    </alternativeName>
</protein>
<evidence type="ECO:0000256" key="8">
    <source>
        <dbReference type="ARBA" id="ARBA00023125"/>
    </source>
</evidence>
<evidence type="ECO:0000256" key="5">
    <source>
        <dbReference type="ARBA" id="ARBA00022806"/>
    </source>
</evidence>
<dbReference type="Gene3D" id="3.40.50.300">
    <property type="entry name" value="P-loop containing nucleotide triphosphate hydrolases"/>
    <property type="match status" value="4"/>
</dbReference>
<keyword evidence="8" id="KW-0238">DNA-binding</keyword>
<evidence type="ECO:0000256" key="4">
    <source>
        <dbReference type="ARBA" id="ARBA00022801"/>
    </source>
</evidence>
<dbReference type="InterPro" id="IPR014151">
    <property type="entry name" value="DNA_helicase_AddA"/>
</dbReference>
<keyword evidence="6" id="KW-0269">Exonuclease</keyword>
<evidence type="ECO:0000256" key="7">
    <source>
        <dbReference type="ARBA" id="ARBA00022840"/>
    </source>
</evidence>
<dbReference type="Gene3D" id="3.90.320.10">
    <property type="match status" value="1"/>
</dbReference>
<keyword evidence="3" id="KW-0227">DNA damage</keyword>
<keyword evidence="2 15" id="KW-0547">Nucleotide-binding</keyword>
<keyword evidence="17" id="KW-1185">Reference proteome</keyword>
<feature type="binding site" evidence="15">
    <location>
        <begin position="30"/>
        <end position="37"/>
    </location>
    <ligand>
        <name>ATP</name>
        <dbReference type="ChEBI" id="CHEBI:30616"/>
    </ligand>
</feature>
<evidence type="ECO:0000313" key="16">
    <source>
        <dbReference type="EMBL" id="QPM91492.1"/>
    </source>
</evidence>
<keyword evidence="10" id="KW-0413">Isomerase</keyword>
<dbReference type="SUPFAM" id="SSF52540">
    <property type="entry name" value="P-loop containing nucleoside triphosphate hydrolases"/>
    <property type="match status" value="1"/>
</dbReference>
<evidence type="ECO:0000256" key="9">
    <source>
        <dbReference type="ARBA" id="ARBA00023204"/>
    </source>
</evidence>
<dbReference type="Gene3D" id="1.10.486.10">
    <property type="entry name" value="PCRA, domain 4"/>
    <property type="match status" value="1"/>
</dbReference>
<dbReference type="GO" id="GO:0043138">
    <property type="term" value="F:3'-5' DNA helicase activity"/>
    <property type="evidence" value="ECO:0007669"/>
    <property type="project" value="UniProtKB-EC"/>
</dbReference>
<keyword evidence="4 15" id="KW-0378">Hydrolase</keyword>
<evidence type="ECO:0000256" key="12">
    <source>
        <dbReference type="ARBA" id="ARBA00034808"/>
    </source>
</evidence>
<dbReference type="KEGG" id="palw:PSAL_027450"/>
<accession>A0A418SBI6</accession>
<dbReference type="PANTHER" id="PTHR11070">
    <property type="entry name" value="UVRD / RECB / PCRA DNA HELICASE FAMILY MEMBER"/>
    <property type="match status" value="1"/>
</dbReference>
<dbReference type="Pfam" id="PF13361">
    <property type="entry name" value="UvrD_C"/>
    <property type="match status" value="1"/>
</dbReference>
<name>A0A418SBI6_9RHOB</name>
<dbReference type="AlphaFoldDB" id="A0A418SBI6"/>
<keyword evidence="7 15" id="KW-0067">ATP-binding</keyword>
<evidence type="ECO:0000256" key="10">
    <source>
        <dbReference type="ARBA" id="ARBA00023235"/>
    </source>
</evidence>
<dbReference type="GO" id="GO:0004527">
    <property type="term" value="F:exonuclease activity"/>
    <property type="evidence" value="ECO:0007669"/>
    <property type="project" value="UniProtKB-KW"/>
</dbReference>